<keyword evidence="1" id="KW-1133">Transmembrane helix</keyword>
<proteinExistence type="predicted"/>
<evidence type="ECO:0000256" key="1">
    <source>
        <dbReference type="SAM" id="Phobius"/>
    </source>
</evidence>
<reference evidence="2 3" key="1">
    <citation type="submission" date="2022-05" db="EMBL/GenBank/DDBJ databases">
        <authorList>
            <consortium name="Genoscope - CEA"/>
            <person name="William W."/>
        </authorList>
    </citation>
    <scope>NUCLEOTIDE SEQUENCE [LARGE SCALE GENOMIC DNA]</scope>
</reference>
<keyword evidence="3" id="KW-1185">Reference proteome</keyword>
<comment type="caution">
    <text evidence="2">The sequence shown here is derived from an EMBL/GenBank/DDBJ whole genome shotgun (WGS) entry which is preliminary data.</text>
</comment>
<dbReference type="Proteomes" id="UP001159427">
    <property type="component" value="Unassembled WGS sequence"/>
</dbReference>
<evidence type="ECO:0000313" key="2">
    <source>
        <dbReference type="EMBL" id="CAH3179606.1"/>
    </source>
</evidence>
<organism evidence="2 3">
    <name type="scientific">Porites evermanni</name>
    <dbReference type="NCBI Taxonomy" id="104178"/>
    <lineage>
        <taxon>Eukaryota</taxon>
        <taxon>Metazoa</taxon>
        <taxon>Cnidaria</taxon>
        <taxon>Anthozoa</taxon>
        <taxon>Hexacorallia</taxon>
        <taxon>Scleractinia</taxon>
        <taxon>Fungiina</taxon>
        <taxon>Poritidae</taxon>
        <taxon>Porites</taxon>
    </lineage>
</organism>
<feature type="transmembrane region" description="Helical" evidence="1">
    <location>
        <begin position="35"/>
        <end position="57"/>
    </location>
</feature>
<dbReference type="EMBL" id="CALNXI010001915">
    <property type="protein sequence ID" value="CAH3179606.1"/>
    <property type="molecule type" value="Genomic_DNA"/>
</dbReference>
<name>A0ABN8RK23_9CNID</name>
<dbReference type="Gene3D" id="3.90.70.120">
    <property type="match status" value="1"/>
</dbReference>
<protein>
    <submittedName>
        <fullName evidence="2">Uncharacterized protein</fullName>
    </submittedName>
</protein>
<keyword evidence="1" id="KW-0812">Transmembrane</keyword>
<accession>A0ABN8RK23</accession>
<gene>
    <name evidence="2" type="ORF">PEVE_00012467</name>
</gene>
<keyword evidence="1" id="KW-0472">Membrane</keyword>
<evidence type="ECO:0000313" key="3">
    <source>
        <dbReference type="Proteomes" id="UP001159427"/>
    </source>
</evidence>
<sequence>MSMLTELPGMVTVFEQFFHLEYKFQTLLALNYNSFILTVAIIGVGIYSTEAGVYNVFDSHARDMYHNSHSEGTCVLLEIPSMHKLLQYFQTLHRNEDIYEHIATFEPPLFSSNVENCSISNVNSYQCSCKQCCPIAVYAMCYSLINPCGY</sequence>